<accession>A0A931AI96</accession>
<feature type="domain" description="HTH gntR-type" evidence="4">
    <location>
        <begin position="7"/>
        <end position="75"/>
    </location>
</feature>
<dbReference type="SMART" id="SM00345">
    <property type="entry name" value="HTH_GNTR"/>
    <property type="match status" value="1"/>
</dbReference>
<dbReference type="InterPro" id="IPR036390">
    <property type="entry name" value="WH_DNA-bd_sf"/>
</dbReference>
<keyword evidence="1" id="KW-0805">Transcription regulation</keyword>
<dbReference type="Pfam" id="PF00392">
    <property type="entry name" value="GntR"/>
    <property type="match status" value="1"/>
</dbReference>
<comment type="caution">
    <text evidence="5">The sequence shown here is derived from an EMBL/GenBank/DDBJ whole genome shotgun (WGS) entry which is preliminary data.</text>
</comment>
<dbReference type="GO" id="GO:0045892">
    <property type="term" value="P:negative regulation of DNA-templated transcription"/>
    <property type="evidence" value="ECO:0007669"/>
    <property type="project" value="TreeGrafter"/>
</dbReference>
<dbReference type="InterPro" id="IPR050679">
    <property type="entry name" value="Bact_HTH_transcr_reg"/>
</dbReference>
<evidence type="ECO:0000256" key="1">
    <source>
        <dbReference type="ARBA" id="ARBA00023015"/>
    </source>
</evidence>
<keyword evidence="3" id="KW-0804">Transcription</keyword>
<keyword evidence="2" id="KW-0238">DNA-binding</keyword>
<dbReference type="EMBL" id="JADOGI010000211">
    <property type="protein sequence ID" value="MBF8192448.1"/>
    <property type="molecule type" value="Genomic_DNA"/>
</dbReference>
<gene>
    <name evidence="5" type="ORF">ITP53_43565</name>
</gene>
<evidence type="ECO:0000256" key="2">
    <source>
        <dbReference type="ARBA" id="ARBA00023125"/>
    </source>
</evidence>
<dbReference type="AlphaFoldDB" id="A0A931AI96"/>
<dbReference type="SUPFAM" id="SSF46785">
    <property type="entry name" value="Winged helix' DNA-binding domain"/>
    <property type="match status" value="1"/>
</dbReference>
<evidence type="ECO:0000256" key="3">
    <source>
        <dbReference type="ARBA" id="ARBA00023163"/>
    </source>
</evidence>
<dbReference type="PANTHER" id="PTHR44846:SF1">
    <property type="entry name" value="MANNOSYL-D-GLYCERATE TRANSPORT_METABOLISM SYSTEM REPRESSOR MNGR-RELATED"/>
    <property type="match status" value="1"/>
</dbReference>
<evidence type="ECO:0000259" key="4">
    <source>
        <dbReference type="PROSITE" id="PS50949"/>
    </source>
</evidence>
<dbReference type="InterPro" id="IPR036388">
    <property type="entry name" value="WH-like_DNA-bd_sf"/>
</dbReference>
<reference evidence="5" key="1">
    <citation type="submission" date="2020-11" db="EMBL/GenBank/DDBJ databases">
        <title>Whole-genome analyses of Nonomuraea sp. K274.</title>
        <authorList>
            <person name="Veyisoglu A."/>
        </authorList>
    </citation>
    <scope>NUCLEOTIDE SEQUENCE</scope>
    <source>
        <strain evidence="5">K274</strain>
    </source>
</reference>
<dbReference type="GO" id="GO:0003677">
    <property type="term" value="F:DNA binding"/>
    <property type="evidence" value="ECO:0007669"/>
    <property type="project" value="UniProtKB-KW"/>
</dbReference>
<dbReference type="InterPro" id="IPR000524">
    <property type="entry name" value="Tscrpt_reg_HTH_GntR"/>
</dbReference>
<evidence type="ECO:0000313" key="5">
    <source>
        <dbReference type="EMBL" id="MBF8192448.1"/>
    </source>
</evidence>
<sequence>MEVQPDAYVWMQVVEEIRSRIAAAQYRRRQPIPAERRLAEELGVAVGTVRKAVAHLRDAGELYTLPQKGTFVSPPEGE</sequence>
<dbReference type="Proteomes" id="UP000605361">
    <property type="component" value="Unassembled WGS sequence"/>
</dbReference>
<name>A0A931AI96_9ACTN</name>
<dbReference type="CDD" id="cd07377">
    <property type="entry name" value="WHTH_GntR"/>
    <property type="match status" value="1"/>
</dbReference>
<dbReference type="RefSeq" id="WP_195901341.1">
    <property type="nucleotide sequence ID" value="NZ_JADOGI010000211.1"/>
</dbReference>
<keyword evidence="6" id="KW-1185">Reference proteome</keyword>
<dbReference type="PROSITE" id="PS50949">
    <property type="entry name" value="HTH_GNTR"/>
    <property type="match status" value="1"/>
</dbReference>
<proteinExistence type="predicted"/>
<protein>
    <submittedName>
        <fullName evidence="5">Winged helix-turn-helix transcriptional regulator</fullName>
    </submittedName>
</protein>
<organism evidence="5 6">
    <name type="scientific">Nonomuraea cypriaca</name>
    <dbReference type="NCBI Taxonomy" id="1187855"/>
    <lineage>
        <taxon>Bacteria</taxon>
        <taxon>Bacillati</taxon>
        <taxon>Actinomycetota</taxon>
        <taxon>Actinomycetes</taxon>
        <taxon>Streptosporangiales</taxon>
        <taxon>Streptosporangiaceae</taxon>
        <taxon>Nonomuraea</taxon>
    </lineage>
</organism>
<dbReference type="PANTHER" id="PTHR44846">
    <property type="entry name" value="MANNOSYL-D-GLYCERATE TRANSPORT/METABOLISM SYSTEM REPRESSOR MNGR-RELATED"/>
    <property type="match status" value="1"/>
</dbReference>
<dbReference type="Gene3D" id="1.10.10.10">
    <property type="entry name" value="Winged helix-like DNA-binding domain superfamily/Winged helix DNA-binding domain"/>
    <property type="match status" value="1"/>
</dbReference>
<dbReference type="GO" id="GO:0003700">
    <property type="term" value="F:DNA-binding transcription factor activity"/>
    <property type="evidence" value="ECO:0007669"/>
    <property type="project" value="InterPro"/>
</dbReference>
<evidence type="ECO:0000313" key="6">
    <source>
        <dbReference type="Proteomes" id="UP000605361"/>
    </source>
</evidence>